<dbReference type="EMBL" id="LRHK01000001">
    <property type="protein sequence ID" value="KWX18780.1"/>
    <property type="molecule type" value="Genomic_DNA"/>
</dbReference>
<dbReference type="Proteomes" id="UP000191171">
    <property type="component" value="Unassembled WGS sequence"/>
</dbReference>
<evidence type="ECO:0000313" key="3">
    <source>
        <dbReference type="EMBL" id="OOL80204.1"/>
    </source>
</evidence>
<evidence type="ECO:0000313" key="5">
    <source>
        <dbReference type="Proteomes" id="UP000070452"/>
    </source>
</evidence>
<dbReference type="PATRIC" id="fig|1352.1358.peg.1284"/>
<evidence type="ECO:0000313" key="1">
    <source>
        <dbReference type="EMBL" id="KAB7572339.1"/>
    </source>
</evidence>
<dbReference type="EMBL" id="FKLM01000042">
    <property type="protein sequence ID" value="SAM49586.1"/>
    <property type="molecule type" value="Genomic_DNA"/>
</dbReference>
<reference evidence="4 6" key="2">
    <citation type="submission" date="2016-04" db="EMBL/GenBank/DDBJ databases">
        <authorList>
            <person name="Millard A."/>
        </authorList>
    </citation>
    <scope>NUCLEOTIDE SEQUENCE [LARGE SCALE GENOMIC DNA]</scope>
    <source>
        <strain evidence="4">Isolate 22</strain>
    </source>
</reference>
<evidence type="ECO:0000313" key="8">
    <source>
        <dbReference type="Proteomes" id="UP000469871"/>
    </source>
</evidence>
<dbReference type="Proteomes" id="UP000183509">
    <property type="component" value="Unassembled WGS sequence"/>
</dbReference>
<dbReference type="AlphaFoldDB" id="A0A132YZT9"/>
<reference evidence="3 7" key="3">
    <citation type="submission" date="2017-02" db="EMBL/GenBank/DDBJ databases">
        <title>Clonality and virulence of isolates of VRE in Hematopoietic Stem Cell Transplanted (HSCT) patients.</title>
        <authorList>
            <person name="Marchi A.P."/>
            <person name="Martins R.C."/>
            <person name="Marie S.K."/>
            <person name="Levin A.S."/>
            <person name="Costa S.F."/>
        </authorList>
    </citation>
    <scope>NUCLEOTIDE SEQUENCE [LARGE SCALE GENOMIC DNA]</scope>
    <source>
        <strain evidence="3 7">LIM1759</strain>
    </source>
</reference>
<reference evidence="1 8" key="4">
    <citation type="submission" date="2019-10" db="EMBL/GenBank/DDBJ databases">
        <title>Evolutionary dynamics of vancomycin-resistant Enterococcus faecium during gastrointestinal tract colonization and bloodstream infection in immunocompromised pediatric patients.</title>
        <authorList>
            <person name="Chilambi G.S."/>
            <person name="Nordstrom H.R."/>
            <person name="Evans D.R."/>
            <person name="Ferrolino J."/>
            <person name="Hayden R.T."/>
            <person name="Maron G.M."/>
            <person name="Vo A.N."/>
            <person name="Gilmore M.S."/>
            <person name="Wolf J."/>
            <person name="Rosch J.W."/>
            <person name="Van Tyne D."/>
        </authorList>
    </citation>
    <scope>NUCLEOTIDE SEQUENCE [LARGE SCALE GENOMIC DNA]</scope>
    <source>
        <strain evidence="1 8">VRECG27</strain>
    </source>
</reference>
<evidence type="ECO:0000313" key="7">
    <source>
        <dbReference type="Proteomes" id="UP000191171"/>
    </source>
</evidence>
<evidence type="ECO:0000313" key="2">
    <source>
        <dbReference type="EMBL" id="KWX18780.1"/>
    </source>
</evidence>
<dbReference type="EMBL" id="MVGJ01000080">
    <property type="protein sequence ID" value="OOL80204.1"/>
    <property type="molecule type" value="Genomic_DNA"/>
</dbReference>
<dbReference type="EMBL" id="WEFP01000008">
    <property type="protein sequence ID" value="KAB7572339.1"/>
    <property type="molecule type" value="Genomic_DNA"/>
</dbReference>
<name>A0A132YZT9_ENTFC</name>
<accession>A0A132YZT9</accession>
<gene>
    <name evidence="2" type="ORF">AWT83_09980</name>
    <name evidence="3" type="ORF">B1P95_12240</name>
    <name evidence="4" type="ORF">DTPHA_602079</name>
    <name evidence="1" type="ORF">GBM73_16815</name>
</gene>
<dbReference type="Proteomes" id="UP000070452">
    <property type="component" value="Unassembled WGS sequence"/>
</dbReference>
<dbReference type="Proteomes" id="UP000469871">
    <property type="component" value="Unassembled WGS sequence"/>
</dbReference>
<evidence type="ECO:0000313" key="6">
    <source>
        <dbReference type="Proteomes" id="UP000183509"/>
    </source>
</evidence>
<sequence>MKQNDGRIIWKNQSELKLILTINEFIEKHGITSSRQYQKKLSENPNSAPSMWFINKKYGSWENLLISIGRENTGYGKWARMSEQELLEIVEAFIKCEKITSQRMYEQKSVGKNIPSLSTIKKMLGDIRPLFKEKNDGSRFTDFELLLELKNEIIRLKLQDDLSMTKFRKLVQSPKLPSVDTIMKRTNKNWEELMAEIGFDYRRIKIYKQRNNLSKTKKTK</sequence>
<comment type="caution">
    <text evidence="3">The sequence shown here is derived from an EMBL/GenBank/DDBJ whole genome shotgun (WGS) entry which is preliminary data.</text>
</comment>
<dbReference type="RefSeq" id="WP_002286921.1">
    <property type="nucleotide sequence ID" value="NZ_AP026566.1"/>
</dbReference>
<proteinExistence type="predicted"/>
<evidence type="ECO:0000313" key="4">
    <source>
        <dbReference type="EMBL" id="SAM49586.1"/>
    </source>
</evidence>
<organism evidence="3 7">
    <name type="scientific">Enterococcus faecium</name>
    <name type="common">Streptococcus faecium</name>
    <dbReference type="NCBI Taxonomy" id="1352"/>
    <lineage>
        <taxon>Bacteria</taxon>
        <taxon>Bacillati</taxon>
        <taxon>Bacillota</taxon>
        <taxon>Bacilli</taxon>
        <taxon>Lactobacillales</taxon>
        <taxon>Enterococcaceae</taxon>
        <taxon>Enterococcus</taxon>
    </lineage>
</organism>
<protein>
    <submittedName>
        <fullName evidence="3">Uncharacterized protein</fullName>
    </submittedName>
</protein>
<reference evidence="2 5" key="1">
    <citation type="submission" date="2016-01" db="EMBL/GenBank/DDBJ databases">
        <title>Molecular Mechanisms for transfer of large genomic segments between Enterococcus faecium strains.</title>
        <authorList>
            <person name="Garcia-Solache M.A."/>
            <person name="Lebreton F."/>
            <person name="Mclaughlin R.E."/>
            <person name="Whiteaker J.D."/>
            <person name="Gilmore M.S."/>
            <person name="Rice L.B."/>
        </authorList>
    </citation>
    <scope>NUCLEOTIDE SEQUENCE [LARGE SCALE GENOMIC DNA]</scope>
    <source>
        <strain evidence="2 5">D344RRF x C68</strain>
    </source>
</reference>